<dbReference type="InterPro" id="IPR016143">
    <property type="entry name" value="Citrate_synth-like_sm_a-sub"/>
</dbReference>
<evidence type="ECO:0000256" key="1">
    <source>
        <dbReference type="ARBA" id="ARBA00010566"/>
    </source>
</evidence>
<dbReference type="eggNOG" id="KOG2617">
    <property type="taxonomic scope" value="Eukaryota"/>
</dbReference>
<dbReference type="OrthoDB" id="8017587at2759"/>
<dbReference type="InterPro" id="IPR019810">
    <property type="entry name" value="Citrate_synthase_AS"/>
</dbReference>
<reference evidence="5" key="1">
    <citation type="journal article" date="2014" name="BMC Genomics">
        <title>Genome characteristics reveal the impact of lichenization on lichen-forming fungus Endocarpon pusillum Hedwig (Verrucariales, Ascomycota).</title>
        <authorList>
            <person name="Wang Y.-Y."/>
            <person name="Liu B."/>
            <person name="Zhang X.-Y."/>
            <person name="Zhou Q.-M."/>
            <person name="Zhang T."/>
            <person name="Li H."/>
            <person name="Yu Y.-F."/>
            <person name="Zhang X.-L."/>
            <person name="Hao X.-Y."/>
            <person name="Wang M."/>
            <person name="Wang L."/>
            <person name="Wei J.-C."/>
        </authorList>
    </citation>
    <scope>NUCLEOTIDE SEQUENCE [LARGE SCALE GENOMIC DNA]</scope>
    <source>
        <strain evidence="5">Z07020 / HMAS-L-300199</strain>
    </source>
</reference>
<dbReference type="GeneID" id="19243888"/>
<dbReference type="Gene3D" id="1.10.580.10">
    <property type="entry name" value="Citrate Synthase, domain 1"/>
    <property type="match status" value="2"/>
</dbReference>
<dbReference type="Gene3D" id="1.10.230.10">
    <property type="entry name" value="Cytochrome P450-Terp, domain 2"/>
    <property type="match status" value="1"/>
</dbReference>
<dbReference type="PANTHER" id="PTHR11739:SF8">
    <property type="entry name" value="CITRATE SYNTHASE, MITOCHONDRIAL"/>
    <property type="match status" value="1"/>
</dbReference>
<dbReference type="OMA" id="GSKEVCK"/>
<dbReference type="NCBIfam" id="NF007128">
    <property type="entry name" value="PRK09569.1"/>
    <property type="match status" value="1"/>
</dbReference>
<dbReference type="GO" id="GO:0046912">
    <property type="term" value="F:acyltransferase activity, acyl groups converted into alkyl on transfer"/>
    <property type="evidence" value="ECO:0007669"/>
    <property type="project" value="InterPro"/>
</dbReference>
<accession>U1GHU1</accession>
<protein>
    <recommendedName>
        <fullName evidence="3">Citrate synthase</fullName>
    </recommendedName>
</protein>
<evidence type="ECO:0000256" key="2">
    <source>
        <dbReference type="ARBA" id="ARBA00022679"/>
    </source>
</evidence>
<sequence>MPKTLKETFAAKLPAEVERIKKLRKVHGSKIVDEVTLDQVYGGARGIKSLVWEQVRMLSEDWAARSDLPGYVVELVDRCPPDLHPMAQLSLAVTALERDCAFAKAYARGTNKKEYWEYVFEDSMNIIAKLPTIAARIYHNVFREGRSVPVAVQKDKDFTFNLVNQLGFGNNEEFTELMRLYITLHADHEGGNVSAHATHLVGSTLSSPMLSLASGFNGLAGPLHGLANQESLNWLQKMKATIGDDLSDKAITDYLWSTLNSGQVLPGYGHSVLRQTDPRYLAQRTFALRHLPNDPMFKLVSQLYKLAPEVLTQHGKTKNPYPNIDAHSGVLLQHYGLRETRFYTVLFGISRAMGVLAQVIIDRALGFPIERPKSYSTDAWVGFVGAKL</sequence>
<proteinExistence type="inferred from homology"/>
<evidence type="ECO:0000256" key="3">
    <source>
        <dbReference type="RuleBase" id="RU000441"/>
    </source>
</evidence>
<dbReference type="RefSeq" id="XP_007802975.1">
    <property type="nucleotide sequence ID" value="XM_007804784.1"/>
</dbReference>
<keyword evidence="2 3" id="KW-0808">Transferase</keyword>
<keyword evidence="5" id="KW-1185">Reference proteome</keyword>
<evidence type="ECO:0000313" key="5">
    <source>
        <dbReference type="Proteomes" id="UP000019373"/>
    </source>
</evidence>
<dbReference type="Pfam" id="PF00285">
    <property type="entry name" value="Citrate_synt"/>
    <property type="match status" value="1"/>
</dbReference>
<comment type="similarity">
    <text evidence="1 3">Belongs to the citrate synthase family.</text>
</comment>
<dbReference type="GO" id="GO:0006099">
    <property type="term" value="P:tricarboxylic acid cycle"/>
    <property type="evidence" value="ECO:0007669"/>
    <property type="project" value="TreeGrafter"/>
</dbReference>
<dbReference type="FunFam" id="1.10.230.10:FF:000001">
    <property type="entry name" value="Citrate synthase"/>
    <property type="match status" value="1"/>
</dbReference>
<dbReference type="Proteomes" id="UP000019373">
    <property type="component" value="Unassembled WGS sequence"/>
</dbReference>
<dbReference type="SUPFAM" id="SSF48256">
    <property type="entry name" value="Citrate synthase"/>
    <property type="match status" value="1"/>
</dbReference>
<evidence type="ECO:0000313" key="4">
    <source>
        <dbReference type="EMBL" id="ERF71381.1"/>
    </source>
</evidence>
<dbReference type="EMBL" id="KE721218">
    <property type="protein sequence ID" value="ERF71381.1"/>
    <property type="molecule type" value="Genomic_DNA"/>
</dbReference>
<dbReference type="HOGENOM" id="CLU_022049_2_0_1"/>
<gene>
    <name evidence="4" type="ORF">EPUS_09053</name>
</gene>
<dbReference type="AlphaFoldDB" id="U1GHU1"/>
<dbReference type="PANTHER" id="PTHR11739">
    <property type="entry name" value="CITRATE SYNTHASE"/>
    <property type="match status" value="1"/>
</dbReference>
<dbReference type="GO" id="GO:0005975">
    <property type="term" value="P:carbohydrate metabolic process"/>
    <property type="evidence" value="ECO:0007669"/>
    <property type="project" value="TreeGrafter"/>
</dbReference>
<dbReference type="InterPro" id="IPR016142">
    <property type="entry name" value="Citrate_synth-like_lrg_a-sub"/>
</dbReference>
<dbReference type="InterPro" id="IPR036969">
    <property type="entry name" value="Citrate_synthase_sf"/>
</dbReference>
<organism evidence="4 5">
    <name type="scientific">Endocarpon pusillum (strain Z07020 / HMAS-L-300199)</name>
    <name type="common">Lichen-forming fungus</name>
    <dbReference type="NCBI Taxonomy" id="1263415"/>
    <lineage>
        <taxon>Eukaryota</taxon>
        <taxon>Fungi</taxon>
        <taxon>Dikarya</taxon>
        <taxon>Ascomycota</taxon>
        <taxon>Pezizomycotina</taxon>
        <taxon>Eurotiomycetes</taxon>
        <taxon>Chaetothyriomycetidae</taxon>
        <taxon>Verrucariales</taxon>
        <taxon>Verrucariaceae</taxon>
        <taxon>Endocarpon</taxon>
    </lineage>
</organism>
<dbReference type="InterPro" id="IPR002020">
    <property type="entry name" value="Citrate_synthase"/>
</dbReference>
<dbReference type="GO" id="GO:0005759">
    <property type="term" value="C:mitochondrial matrix"/>
    <property type="evidence" value="ECO:0007669"/>
    <property type="project" value="TreeGrafter"/>
</dbReference>
<dbReference type="PROSITE" id="PS00480">
    <property type="entry name" value="CITRATE_SYNTHASE"/>
    <property type="match status" value="1"/>
</dbReference>
<dbReference type="PRINTS" id="PR00143">
    <property type="entry name" value="CITRTSNTHASE"/>
</dbReference>
<name>U1GHU1_ENDPU</name>